<reference evidence="2 3" key="1">
    <citation type="submission" date="2022-04" db="EMBL/GenBank/DDBJ databases">
        <title>Positive selection, recombination, and allopatry shape intraspecific diversity of widespread and dominant cyanobacteria.</title>
        <authorList>
            <person name="Wei J."/>
            <person name="Shu W."/>
            <person name="Hu C."/>
        </authorList>
    </citation>
    <scope>NUCLEOTIDE SEQUENCE [LARGE SCALE GENOMIC DNA]</scope>
    <source>
        <strain evidence="2 3">AS-A4</strain>
    </source>
</reference>
<organism evidence="2 3">
    <name type="scientific">Stenomitos frigidus AS-A4</name>
    <dbReference type="NCBI Taxonomy" id="2933935"/>
    <lineage>
        <taxon>Bacteria</taxon>
        <taxon>Bacillati</taxon>
        <taxon>Cyanobacteriota</taxon>
        <taxon>Cyanophyceae</taxon>
        <taxon>Leptolyngbyales</taxon>
        <taxon>Leptolyngbyaceae</taxon>
        <taxon>Stenomitos</taxon>
    </lineage>
</organism>
<keyword evidence="3" id="KW-1185">Reference proteome</keyword>
<evidence type="ECO:0000313" key="3">
    <source>
        <dbReference type="Proteomes" id="UP001476950"/>
    </source>
</evidence>
<protein>
    <submittedName>
        <fullName evidence="2">DUF559 domain-containing protein</fullName>
    </submittedName>
</protein>
<accession>A0ABV0KU58</accession>
<dbReference type="RefSeq" id="WP_190449676.1">
    <property type="nucleotide sequence ID" value="NZ_JAMPLM010000092.1"/>
</dbReference>
<evidence type="ECO:0000313" key="2">
    <source>
        <dbReference type="EMBL" id="MEP1062793.1"/>
    </source>
</evidence>
<dbReference type="Pfam" id="PF04480">
    <property type="entry name" value="DUF559"/>
    <property type="match status" value="1"/>
</dbReference>
<proteinExistence type="predicted"/>
<dbReference type="Proteomes" id="UP001476950">
    <property type="component" value="Unassembled WGS sequence"/>
</dbReference>
<name>A0ABV0KU58_9CYAN</name>
<sequence>MVFCQGKCLILEVDGQHHAEAGQAIRDYASDRVLLRSGVPTVCFTAQDYFKRPQTVVSELLSILMPNVLVTA</sequence>
<dbReference type="EMBL" id="JAMPLM010000092">
    <property type="protein sequence ID" value="MEP1062793.1"/>
    <property type="molecule type" value="Genomic_DNA"/>
</dbReference>
<comment type="caution">
    <text evidence="2">The sequence shown here is derived from an EMBL/GenBank/DDBJ whole genome shotgun (WGS) entry which is preliminary data.</text>
</comment>
<dbReference type="InterPro" id="IPR007569">
    <property type="entry name" value="DUF559"/>
</dbReference>
<feature type="domain" description="DUF559" evidence="1">
    <location>
        <begin position="3"/>
        <end position="64"/>
    </location>
</feature>
<evidence type="ECO:0000259" key="1">
    <source>
        <dbReference type="Pfam" id="PF04480"/>
    </source>
</evidence>
<gene>
    <name evidence="2" type="ORF">NDI38_30930</name>
</gene>